<dbReference type="Proteomes" id="UP001597151">
    <property type="component" value="Unassembled WGS sequence"/>
</dbReference>
<feature type="domain" description="Phosphoribosyltransferase" evidence="1">
    <location>
        <begin position="21"/>
        <end position="167"/>
    </location>
</feature>
<keyword evidence="3" id="KW-1185">Reference proteome</keyword>
<dbReference type="InterPro" id="IPR029057">
    <property type="entry name" value="PRTase-like"/>
</dbReference>
<accession>A0ABW3THL0</accession>
<dbReference type="EMBL" id="JBHTKR010000007">
    <property type="protein sequence ID" value="MFD1196438.1"/>
    <property type="molecule type" value="Genomic_DNA"/>
</dbReference>
<dbReference type="InterPro" id="IPR000836">
    <property type="entry name" value="PRTase_dom"/>
</dbReference>
<gene>
    <name evidence="2" type="ORF">ACFQ3C_17330</name>
</gene>
<comment type="caution">
    <text evidence="2">The sequence shown here is derived from an EMBL/GenBank/DDBJ whole genome shotgun (WGS) entry which is preliminary data.</text>
</comment>
<dbReference type="Pfam" id="PF00156">
    <property type="entry name" value="Pribosyltran"/>
    <property type="match status" value="1"/>
</dbReference>
<dbReference type="Gene3D" id="3.30.1310.20">
    <property type="entry name" value="PRTase-like"/>
    <property type="match status" value="1"/>
</dbReference>
<dbReference type="CDD" id="cd06223">
    <property type="entry name" value="PRTases_typeI"/>
    <property type="match status" value="1"/>
</dbReference>
<dbReference type="RefSeq" id="WP_380794497.1">
    <property type="nucleotide sequence ID" value="NZ_JBHTKR010000007.1"/>
</dbReference>
<organism evidence="2 3">
    <name type="scientific">Seohaeicola saemankumensis</name>
    <dbReference type="NCBI Taxonomy" id="481181"/>
    <lineage>
        <taxon>Bacteria</taxon>
        <taxon>Pseudomonadati</taxon>
        <taxon>Pseudomonadota</taxon>
        <taxon>Alphaproteobacteria</taxon>
        <taxon>Rhodobacterales</taxon>
        <taxon>Roseobacteraceae</taxon>
        <taxon>Seohaeicola</taxon>
    </lineage>
</organism>
<keyword evidence="2" id="KW-0808">Transferase</keyword>
<keyword evidence="2" id="KW-0328">Glycosyltransferase</keyword>
<reference evidence="3" key="1">
    <citation type="journal article" date="2019" name="Int. J. Syst. Evol. Microbiol.">
        <title>The Global Catalogue of Microorganisms (GCM) 10K type strain sequencing project: providing services to taxonomists for standard genome sequencing and annotation.</title>
        <authorList>
            <consortium name="The Broad Institute Genomics Platform"/>
            <consortium name="The Broad Institute Genome Sequencing Center for Infectious Disease"/>
            <person name="Wu L."/>
            <person name="Ma J."/>
        </authorList>
    </citation>
    <scope>NUCLEOTIDE SEQUENCE [LARGE SCALE GENOMIC DNA]</scope>
    <source>
        <strain evidence="3">CCUG 55328</strain>
    </source>
</reference>
<dbReference type="Gene3D" id="3.40.50.2020">
    <property type="match status" value="1"/>
</dbReference>
<dbReference type="SUPFAM" id="SSF53271">
    <property type="entry name" value="PRTase-like"/>
    <property type="match status" value="1"/>
</dbReference>
<evidence type="ECO:0000313" key="2">
    <source>
        <dbReference type="EMBL" id="MFD1196438.1"/>
    </source>
</evidence>
<sequence>MRFADRTDAGRQLAVAVAALDLEDPVVLALPRGGVPVAVEVARVLKAPVDLVMVRKIGLPSQPEVALGAVVDGPRPDLEVNEDIARHAGYNRLDIVKLAEPALAEIARRRGVYLAGRDPVPLAGRTAIIVDDGIATGATIRVALRSVRRQGPARLVLAVPVAPPEALAQLAPLADDVICLLQPASFMAVGAHYAVFDQVDDDKVIALLAATAG</sequence>
<proteinExistence type="predicted"/>
<name>A0ABW3THL0_9RHOB</name>
<evidence type="ECO:0000313" key="3">
    <source>
        <dbReference type="Proteomes" id="UP001597151"/>
    </source>
</evidence>
<evidence type="ECO:0000259" key="1">
    <source>
        <dbReference type="Pfam" id="PF00156"/>
    </source>
</evidence>
<protein>
    <submittedName>
        <fullName evidence="2">Phosphoribosyltransferase</fullName>
    </submittedName>
</protein>
<dbReference type="GO" id="GO:0016757">
    <property type="term" value="F:glycosyltransferase activity"/>
    <property type="evidence" value="ECO:0007669"/>
    <property type="project" value="UniProtKB-KW"/>
</dbReference>